<dbReference type="PANTHER" id="PTHR43099">
    <property type="entry name" value="UPF0053 PROTEIN YRKA"/>
    <property type="match status" value="1"/>
</dbReference>
<dbReference type="PANTHER" id="PTHR43099:SF2">
    <property type="entry name" value="UPF0053 PROTEIN YRKA"/>
    <property type="match status" value="1"/>
</dbReference>
<comment type="similarity">
    <text evidence="2">Belongs to the UPF0053 family.</text>
</comment>
<feature type="domain" description="CBS" evidence="12">
    <location>
        <begin position="225"/>
        <end position="286"/>
    </location>
</feature>
<dbReference type="GO" id="GO:0005886">
    <property type="term" value="C:plasma membrane"/>
    <property type="evidence" value="ECO:0007669"/>
    <property type="project" value="UniProtKB-SubCell"/>
</dbReference>
<dbReference type="InterPro" id="IPR002550">
    <property type="entry name" value="CNNM"/>
</dbReference>
<dbReference type="OrthoDB" id="9798188at2"/>
<proteinExistence type="inferred from homology"/>
<evidence type="ECO:0000256" key="6">
    <source>
        <dbReference type="ARBA" id="ARBA00022989"/>
    </source>
</evidence>
<dbReference type="SMART" id="SM00116">
    <property type="entry name" value="CBS"/>
    <property type="match status" value="2"/>
</dbReference>
<evidence type="ECO:0000256" key="10">
    <source>
        <dbReference type="PROSITE-ProRule" id="PRU01193"/>
    </source>
</evidence>
<comment type="subcellular location">
    <subcellularLocation>
        <location evidence="1">Cell membrane</location>
        <topology evidence="1">Multi-pass membrane protein</topology>
    </subcellularLocation>
</comment>
<evidence type="ECO:0000256" key="1">
    <source>
        <dbReference type="ARBA" id="ARBA00004651"/>
    </source>
</evidence>
<dbReference type="InterPro" id="IPR000644">
    <property type="entry name" value="CBS_dom"/>
</dbReference>
<evidence type="ECO:0000256" key="2">
    <source>
        <dbReference type="ARBA" id="ARBA00006337"/>
    </source>
</evidence>
<dbReference type="InterPro" id="IPR046342">
    <property type="entry name" value="CBS_dom_sf"/>
</dbReference>
<gene>
    <name evidence="14" type="ORF">EI42_04653</name>
</gene>
<dbReference type="GO" id="GO:0050660">
    <property type="term" value="F:flavin adenine dinucleotide binding"/>
    <property type="evidence" value="ECO:0007669"/>
    <property type="project" value="InterPro"/>
</dbReference>
<name>A0A326U2C4_THEHA</name>
<dbReference type="SMART" id="SM01091">
    <property type="entry name" value="CorC_HlyC"/>
    <property type="match status" value="1"/>
</dbReference>
<organism evidence="14 15">
    <name type="scientific">Thermosporothrix hazakensis</name>
    <dbReference type="NCBI Taxonomy" id="644383"/>
    <lineage>
        <taxon>Bacteria</taxon>
        <taxon>Bacillati</taxon>
        <taxon>Chloroflexota</taxon>
        <taxon>Ktedonobacteria</taxon>
        <taxon>Ktedonobacterales</taxon>
        <taxon>Thermosporotrichaceae</taxon>
        <taxon>Thermosporothrix</taxon>
    </lineage>
</organism>
<dbReference type="Pfam" id="PF00571">
    <property type="entry name" value="CBS"/>
    <property type="match status" value="2"/>
</dbReference>
<keyword evidence="5" id="KW-0677">Repeat</keyword>
<evidence type="ECO:0000256" key="5">
    <source>
        <dbReference type="ARBA" id="ARBA00022737"/>
    </source>
</evidence>
<keyword evidence="8 10" id="KW-0472">Membrane</keyword>
<evidence type="ECO:0000256" key="7">
    <source>
        <dbReference type="ARBA" id="ARBA00023122"/>
    </source>
</evidence>
<dbReference type="RefSeq" id="WP_111324968.1">
    <property type="nucleotide sequence ID" value="NZ_BIFX01000001.1"/>
</dbReference>
<feature type="domain" description="CNNM transmembrane" evidence="13">
    <location>
        <begin position="1"/>
        <end position="206"/>
    </location>
</feature>
<protein>
    <submittedName>
        <fullName evidence="14">CBS domain containing-hemolysin-like protein</fullName>
    </submittedName>
</protein>
<dbReference type="InterPro" id="IPR044751">
    <property type="entry name" value="Ion_transp-like_CBS"/>
</dbReference>
<feature type="domain" description="CBS" evidence="12">
    <location>
        <begin position="292"/>
        <end position="349"/>
    </location>
</feature>
<dbReference type="InterPro" id="IPR016169">
    <property type="entry name" value="FAD-bd_PCMH_sub2"/>
</dbReference>
<evidence type="ECO:0000256" key="3">
    <source>
        <dbReference type="ARBA" id="ARBA00022475"/>
    </source>
</evidence>
<dbReference type="PROSITE" id="PS51371">
    <property type="entry name" value="CBS"/>
    <property type="match status" value="2"/>
</dbReference>
<dbReference type="FunFam" id="3.10.580.10:FF:000002">
    <property type="entry name" value="Magnesium/cobalt efflux protein CorC"/>
    <property type="match status" value="1"/>
</dbReference>
<evidence type="ECO:0000259" key="12">
    <source>
        <dbReference type="PROSITE" id="PS51371"/>
    </source>
</evidence>
<evidence type="ECO:0000256" key="4">
    <source>
        <dbReference type="ARBA" id="ARBA00022692"/>
    </source>
</evidence>
<keyword evidence="15" id="KW-1185">Reference proteome</keyword>
<dbReference type="InterPro" id="IPR036318">
    <property type="entry name" value="FAD-bd_PCMH-like_sf"/>
</dbReference>
<dbReference type="InterPro" id="IPR005170">
    <property type="entry name" value="Transptr-assoc_dom"/>
</dbReference>
<keyword evidence="3" id="KW-1003">Cell membrane</keyword>
<keyword evidence="6 10" id="KW-1133">Transmembrane helix</keyword>
<dbReference type="PROSITE" id="PS51846">
    <property type="entry name" value="CNNM"/>
    <property type="match status" value="1"/>
</dbReference>
<feature type="transmembrane region" description="Helical" evidence="11">
    <location>
        <begin position="6"/>
        <end position="30"/>
    </location>
</feature>
<accession>A0A326U2C4</accession>
<dbReference type="Pfam" id="PF03471">
    <property type="entry name" value="CorC_HlyC"/>
    <property type="match status" value="1"/>
</dbReference>
<reference evidence="14 15" key="1">
    <citation type="submission" date="2018-06" db="EMBL/GenBank/DDBJ databases">
        <title>Genomic Encyclopedia of Archaeal and Bacterial Type Strains, Phase II (KMG-II): from individual species to whole genera.</title>
        <authorList>
            <person name="Goeker M."/>
        </authorList>
    </citation>
    <scope>NUCLEOTIDE SEQUENCE [LARGE SCALE GENOMIC DNA]</scope>
    <source>
        <strain evidence="14 15">ATCC BAA-1881</strain>
    </source>
</reference>
<dbReference type="SUPFAM" id="SSF56176">
    <property type="entry name" value="FAD-binding/transporter-associated domain-like"/>
    <property type="match status" value="1"/>
</dbReference>
<sequence length="450" mass="50021">MDITSLFGILAVIVLIAANGFFVSAEFALVKIRSTRVEQLVVEGNRAAQTLQRQIHHLDSYIAATQLGITIASLALGWIGEPSLAHLIEPPFAWLGKGLAEGISHSIAVAISFILITTMHIVFGELVPKSIALQATEGTSLFVTRPLELFAKIFHPFILLMNGIGNLAVKLIGLKVTSESASVHTVEELEMLVTQSRKAGILNSQEEELLRHVFDFSDKTVHDVMIPRIEVVGVPTTVTLDQLKQIISEERYTRYPVYQGNLDTIVGLVHIKDVLTYLDTHPESATFDIQRLQRPILAVPETITLETLLARMRTSRTHMAVVIDEYGSTAGIVTLEDIVEELVGEVQDEFDTREAGVRSEVEMHPDGTSTIDGLMSLAGFEERFGVTIEHTHVHTIGGYVFEQIDRIPRINDEVTVDHYVLRVEEMDQRRVARVRVIPIKNEEAQAELVE</sequence>
<dbReference type="SUPFAM" id="SSF54631">
    <property type="entry name" value="CBS-domain pair"/>
    <property type="match status" value="1"/>
</dbReference>
<dbReference type="Gene3D" id="3.10.580.10">
    <property type="entry name" value="CBS-domain"/>
    <property type="match status" value="1"/>
</dbReference>
<dbReference type="AlphaFoldDB" id="A0A326U2C4"/>
<dbReference type="InterPro" id="IPR051676">
    <property type="entry name" value="UPF0053_domain"/>
</dbReference>
<evidence type="ECO:0000259" key="13">
    <source>
        <dbReference type="PROSITE" id="PS51846"/>
    </source>
</evidence>
<dbReference type="CDD" id="cd04590">
    <property type="entry name" value="CBS_pair_CorC_HlyC_assoc"/>
    <property type="match status" value="1"/>
</dbReference>
<dbReference type="Proteomes" id="UP000248806">
    <property type="component" value="Unassembled WGS sequence"/>
</dbReference>
<dbReference type="EMBL" id="QKUF01000022">
    <property type="protein sequence ID" value="PZW24207.1"/>
    <property type="molecule type" value="Genomic_DNA"/>
</dbReference>
<evidence type="ECO:0000313" key="15">
    <source>
        <dbReference type="Proteomes" id="UP000248806"/>
    </source>
</evidence>
<evidence type="ECO:0000256" key="9">
    <source>
        <dbReference type="PROSITE-ProRule" id="PRU00703"/>
    </source>
</evidence>
<evidence type="ECO:0000256" key="11">
    <source>
        <dbReference type="SAM" id="Phobius"/>
    </source>
</evidence>
<keyword evidence="7 9" id="KW-0129">CBS domain</keyword>
<evidence type="ECO:0000313" key="14">
    <source>
        <dbReference type="EMBL" id="PZW24207.1"/>
    </source>
</evidence>
<feature type="transmembrane region" description="Helical" evidence="11">
    <location>
        <begin position="99"/>
        <end position="123"/>
    </location>
</feature>
<keyword evidence="4 10" id="KW-0812">Transmembrane</keyword>
<comment type="caution">
    <text evidence="14">The sequence shown here is derived from an EMBL/GenBank/DDBJ whole genome shotgun (WGS) entry which is preliminary data.</text>
</comment>
<dbReference type="Gene3D" id="3.30.465.10">
    <property type="match status" value="1"/>
</dbReference>
<dbReference type="Pfam" id="PF01595">
    <property type="entry name" value="CNNM"/>
    <property type="match status" value="1"/>
</dbReference>
<evidence type="ECO:0000256" key="8">
    <source>
        <dbReference type="ARBA" id="ARBA00023136"/>
    </source>
</evidence>